<organism evidence="2">
    <name type="scientific">Chromera velia CCMP2878</name>
    <dbReference type="NCBI Taxonomy" id="1169474"/>
    <lineage>
        <taxon>Eukaryota</taxon>
        <taxon>Sar</taxon>
        <taxon>Alveolata</taxon>
        <taxon>Colpodellida</taxon>
        <taxon>Chromeraceae</taxon>
        <taxon>Chromera</taxon>
    </lineage>
</organism>
<feature type="region of interest" description="Disordered" evidence="1">
    <location>
        <begin position="146"/>
        <end position="220"/>
    </location>
</feature>
<dbReference type="AlphaFoldDB" id="A0A0G4GVB3"/>
<dbReference type="EMBL" id="CDMZ01001588">
    <property type="protein sequence ID" value="CEM34819.1"/>
    <property type="molecule type" value="Genomic_DNA"/>
</dbReference>
<feature type="region of interest" description="Disordered" evidence="1">
    <location>
        <begin position="82"/>
        <end position="129"/>
    </location>
</feature>
<accession>A0A0G4GVB3</accession>
<feature type="compositionally biased region" description="Basic and acidic residues" evidence="1">
    <location>
        <begin position="183"/>
        <end position="197"/>
    </location>
</feature>
<reference evidence="2" key="1">
    <citation type="submission" date="2014-11" db="EMBL/GenBank/DDBJ databases">
        <authorList>
            <person name="Otto D Thomas"/>
            <person name="Naeem Raeece"/>
        </authorList>
    </citation>
    <scope>NUCLEOTIDE SEQUENCE</scope>
</reference>
<sequence>MNIYTVDEHEVIIIHQPAPRQRTLCHGNGNRLQPPTFGTRSSSYGSHSFYVPHGGDEEEPNEGGGEDSVGDEAEETFANQAHHVGSQKDASLEFGQTNANGKRRSLSGRGEPTLRETCTSSLHCPSQASRRGSFGFCAELCRAVSSEAPPPNSLQAQGARPRAENAGRRENADSMRNSSGRQNRNEPSRTETLDGKRGGISVEKGVGKLGGGRAKTPHDPLPLAFPSAECFLFILSDDPRAFPGCPARIRTAVAARPGGPGVPRLFVAAVSPAVRATVRQTHGAHPAIVLSSAGETGVDADGLPPSRRLEDPGSMGPRLFQQMGQNGRSDCVFGVTALRTSRRRVLTLPLGPSAWKVSSWRGEGGEHLESGAGGEGGGDLLHAALWHTLSRRLQSGSGCSFGAPFPLPVLLPESGSSIGSSVQSSESPSAVSEVESFAAEEEERSLRDPMEKIEEEEIGESVEGETSGLPVEKKASPIPSSDPRHASPHGKAGGNGSNASCAQLKHQQREQQQGGSPRASSQQVAGASFAQGEKERNGEFEFHCDDIDEGVCERRSCFCLPWPKSLWPPSASPSFSFSTRGQQHAACSEGPRGWSSRRSAMSSRVQRKLGVIIESAEQRKTHERFVGQQSIASATTGGGGGTQSVDKSSSAAAPTASGAARGGGGGGRWLSVGRLFSSRRGGSTSAVSAAVPVAGGLPVDTWGEWGETHRTNSLLHLSRKEHPSLSPPKGVVGGKKENEREKDAHMHCGGSTSACASVSKLLVRGDEEVEVPSGNVTRRHPEVPRLCLDRLPLPLPLPVAQAVRRGDGRVDRGGREEGGGGYRDEIELGESSVGPLLSYSEDKEENGEMEGGLTESIRDSMRGLRGGIGVGVGAPSMLETNRGYRPETVALVSSAPPAALYQCKMTSSEAFSLFRAVSRRDLKNNRDLTVVTGPSSESSGREEAEKARNSGSKIHELKEDARTSFAATVTTHSQIKVEVFLMVFETR</sequence>
<feature type="region of interest" description="Disordered" evidence="1">
    <location>
        <begin position="808"/>
        <end position="827"/>
    </location>
</feature>
<feature type="compositionally biased region" description="Basic and acidic residues" evidence="1">
    <location>
        <begin position="161"/>
        <end position="173"/>
    </location>
</feature>
<protein>
    <submittedName>
        <fullName evidence="2">Uncharacterized protein</fullName>
    </submittedName>
</protein>
<feature type="region of interest" description="Disordered" evidence="1">
    <location>
        <begin position="21"/>
        <end position="70"/>
    </location>
</feature>
<feature type="region of interest" description="Disordered" evidence="1">
    <location>
        <begin position="620"/>
        <end position="668"/>
    </location>
</feature>
<feature type="compositionally biased region" description="Polar residues" evidence="1">
    <location>
        <begin position="30"/>
        <end position="46"/>
    </location>
</feature>
<feature type="compositionally biased region" description="Polar residues" evidence="1">
    <location>
        <begin position="510"/>
        <end position="525"/>
    </location>
</feature>
<evidence type="ECO:0000256" key="1">
    <source>
        <dbReference type="SAM" id="MobiDB-lite"/>
    </source>
</evidence>
<proteinExistence type="predicted"/>
<feature type="compositionally biased region" description="Low complexity" evidence="1">
    <location>
        <begin position="648"/>
        <end position="659"/>
    </location>
</feature>
<dbReference type="VEuPathDB" id="CryptoDB:Cvel_23542"/>
<feature type="compositionally biased region" description="Basic and acidic residues" evidence="1">
    <location>
        <begin position="939"/>
        <end position="954"/>
    </location>
</feature>
<feature type="region of interest" description="Disordered" evidence="1">
    <location>
        <begin position="929"/>
        <end position="954"/>
    </location>
</feature>
<gene>
    <name evidence="2" type="ORF">Cvel_23542</name>
</gene>
<feature type="compositionally biased region" description="Acidic residues" evidence="1">
    <location>
        <begin position="56"/>
        <end position="70"/>
    </location>
</feature>
<feature type="compositionally biased region" description="Low complexity" evidence="1">
    <location>
        <begin position="415"/>
        <end position="437"/>
    </location>
</feature>
<feature type="compositionally biased region" description="Basic and acidic residues" evidence="1">
    <location>
        <begin position="808"/>
        <end position="826"/>
    </location>
</feature>
<feature type="compositionally biased region" description="Acidic residues" evidence="1">
    <location>
        <begin position="453"/>
        <end position="463"/>
    </location>
</feature>
<name>A0A0G4GVB3_9ALVE</name>
<feature type="compositionally biased region" description="Polar residues" evidence="1">
    <location>
        <begin position="116"/>
        <end position="129"/>
    </location>
</feature>
<evidence type="ECO:0000313" key="2">
    <source>
        <dbReference type="EMBL" id="CEM34819.1"/>
    </source>
</evidence>
<feature type="region of interest" description="Disordered" evidence="1">
    <location>
        <begin position="415"/>
        <end position="536"/>
    </location>
</feature>